<evidence type="ECO:0000256" key="4">
    <source>
        <dbReference type="PROSITE-ProRule" id="PRU10141"/>
    </source>
</evidence>
<dbReference type="PROSITE" id="PS00108">
    <property type="entry name" value="PROTEIN_KINASE_ST"/>
    <property type="match status" value="1"/>
</dbReference>
<dbReference type="EC" id="2.7.11.1" evidence="1"/>
<evidence type="ECO:0000313" key="8">
    <source>
        <dbReference type="EMBL" id="KAK8888343.1"/>
    </source>
</evidence>
<feature type="binding site" evidence="4">
    <location>
        <position position="49"/>
    </location>
    <ligand>
        <name>ATP</name>
        <dbReference type="ChEBI" id="CHEBI:30616"/>
    </ligand>
</feature>
<keyword evidence="3 4" id="KW-0067">ATP-binding</keyword>
<keyword evidence="5" id="KW-0808">Transferase</keyword>
<dbReference type="PROSITE" id="PS00107">
    <property type="entry name" value="PROTEIN_KINASE_ATP"/>
    <property type="match status" value="1"/>
</dbReference>
<evidence type="ECO:0000256" key="1">
    <source>
        <dbReference type="ARBA" id="ARBA00012513"/>
    </source>
</evidence>
<sequence>MSEQSTERQAIPAGKFIDIYKVIRLVGIGSFGGVYQVQKTDSKKIYAMKTENIDSKSQFLQYEIQILKEIHGDYFPKYIDSGTNKEYNVNYLIMSYFSASINEIHNVGDTDLGMVVVYNLGLKMLEPIKSFHNLGFVHRDIKPSNFVIQQNPKYPIVLVDFNLSARYIDLETNKLCPCNNDHTFIGTKIFASIDVLSSYSCGPKDDLIAWFNSFLYLACGELPWSNEKDKSKLISIKKSFKLSDLNYKFPSQFQQIYDYLKKLKYKDTPDYDYIQNLFVSGMKEDSVLPDSFNWSDFLSKYENLTKYQEALCNFTLKVLNDNDKKENQRKKDQNEENSEKQKSESKKSCLIE</sequence>
<feature type="region of interest" description="Disordered" evidence="6">
    <location>
        <begin position="323"/>
        <end position="352"/>
    </location>
</feature>
<dbReference type="SUPFAM" id="SSF56112">
    <property type="entry name" value="Protein kinase-like (PK-like)"/>
    <property type="match status" value="1"/>
</dbReference>
<dbReference type="InterPro" id="IPR011009">
    <property type="entry name" value="Kinase-like_dom_sf"/>
</dbReference>
<name>A0ABR2KBU9_9EUKA</name>
<dbReference type="EMBL" id="JAPFFF010000006">
    <property type="protein sequence ID" value="KAK8888343.1"/>
    <property type="molecule type" value="Genomic_DNA"/>
</dbReference>
<evidence type="ECO:0000259" key="7">
    <source>
        <dbReference type="PROSITE" id="PS50011"/>
    </source>
</evidence>
<keyword evidence="5" id="KW-0723">Serine/threonine-protein kinase</keyword>
<evidence type="ECO:0000256" key="6">
    <source>
        <dbReference type="SAM" id="MobiDB-lite"/>
    </source>
</evidence>
<organism evidence="8 9">
    <name type="scientific">Tritrichomonas musculus</name>
    <dbReference type="NCBI Taxonomy" id="1915356"/>
    <lineage>
        <taxon>Eukaryota</taxon>
        <taxon>Metamonada</taxon>
        <taxon>Parabasalia</taxon>
        <taxon>Tritrichomonadida</taxon>
        <taxon>Tritrichomonadidae</taxon>
        <taxon>Tritrichomonas</taxon>
    </lineage>
</organism>
<reference evidence="8 9" key="1">
    <citation type="submission" date="2024-04" db="EMBL/GenBank/DDBJ databases">
        <title>Tritrichomonas musculus Genome.</title>
        <authorList>
            <person name="Alves-Ferreira E."/>
            <person name="Grigg M."/>
            <person name="Lorenzi H."/>
            <person name="Galac M."/>
        </authorList>
    </citation>
    <scope>NUCLEOTIDE SEQUENCE [LARGE SCALE GENOMIC DNA]</scope>
    <source>
        <strain evidence="8 9">EAF2021</strain>
    </source>
</reference>
<dbReference type="PANTHER" id="PTHR11909">
    <property type="entry name" value="CASEIN KINASE-RELATED"/>
    <property type="match status" value="1"/>
</dbReference>
<evidence type="ECO:0000256" key="3">
    <source>
        <dbReference type="ARBA" id="ARBA00022840"/>
    </source>
</evidence>
<keyword evidence="5" id="KW-0418">Kinase</keyword>
<evidence type="ECO:0000313" key="9">
    <source>
        <dbReference type="Proteomes" id="UP001470230"/>
    </source>
</evidence>
<evidence type="ECO:0000256" key="5">
    <source>
        <dbReference type="RuleBase" id="RU000304"/>
    </source>
</evidence>
<dbReference type="Gene3D" id="1.10.510.10">
    <property type="entry name" value="Transferase(Phosphotransferase) domain 1"/>
    <property type="match status" value="1"/>
</dbReference>
<feature type="domain" description="Protein kinase" evidence="7">
    <location>
        <begin position="20"/>
        <end position="288"/>
    </location>
</feature>
<dbReference type="Proteomes" id="UP001470230">
    <property type="component" value="Unassembled WGS sequence"/>
</dbReference>
<gene>
    <name evidence="8" type="ORF">M9Y10_039410</name>
</gene>
<dbReference type="InterPro" id="IPR017441">
    <property type="entry name" value="Protein_kinase_ATP_BS"/>
</dbReference>
<dbReference type="InterPro" id="IPR008271">
    <property type="entry name" value="Ser/Thr_kinase_AS"/>
</dbReference>
<dbReference type="InterPro" id="IPR050235">
    <property type="entry name" value="CK1_Ser-Thr_kinase"/>
</dbReference>
<dbReference type="PROSITE" id="PS50011">
    <property type="entry name" value="PROTEIN_KINASE_DOM"/>
    <property type="match status" value="1"/>
</dbReference>
<accession>A0ABR2KBU9</accession>
<dbReference type="Pfam" id="PF00069">
    <property type="entry name" value="Pkinase"/>
    <property type="match status" value="1"/>
</dbReference>
<keyword evidence="2 4" id="KW-0547">Nucleotide-binding</keyword>
<dbReference type="InterPro" id="IPR000719">
    <property type="entry name" value="Prot_kinase_dom"/>
</dbReference>
<comment type="similarity">
    <text evidence="5">Belongs to the protein kinase superfamily.</text>
</comment>
<keyword evidence="9" id="KW-1185">Reference proteome</keyword>
<protein>
    <recommendedName>
        <fullName evidence="1">non-specific serine/threonine protein kinase</fullName>
        <ecNumber evidence="1">2.7.11.1</ecNumber>
    </recommendedName>
</protein>
<comment type="caution">
    <text evidence="8">The sequence shown here is derived from an EMBL/GenBank/DDBJ whole genome shotgun (WGS) entry which is preliminary data.</text>
</comment>
<dbReference type="SMART" id="SM00220">
    <property type="entry name" value="S_TKc"/>
    <property type="match status" value="1"/>
</dbReference>
<proteinExistence type="inferred from homology"/>
<evidence type="ECO:0000256" key="2">
    <source>
        <dbReference type="ARBA" id="ARBA00022741"/>
    </source>
</evidence>